<dbReference type="GO" id="GO:0000981">
    <property type="term" value="F:DNA-binding transcription factor activity, RNA polymerase II-specific"/>
    <property type="evidence" value="ECO:0007669"/>
    <property type="project" value="InterPro"/>
</dbReference>
<sequence>METAALATHSHLPPMVSSYRQNLQSITAAALSLKPPAYAALCRAGVHITPRSEPHSSCEAEFSLSLSLPLPNGIAATLAGLGCLSAKADLISEAFVRSARQIRAAYESAFHKACKEMAQDHPPSQRDSLTKRLKHLGNTLERQYQDQILAAKELAIDRVRGAQGTHDADQPAKRQTFNQEFVPLLEKYFEYNAYPSAPDRTALARKSMMTPRQIEVWFQNHRNRAKKEGKRLRKLTLDPLPLKLSFESLEKKMPFFVIPEAERVDPTRVPPSPDSEDDEDDEGLLSRGSAPLASACSFSQTAPCHAFPMIYPPTCDYDPFPIKAGKFSFPKPDWVRRPATTRPRKLALDMEDFILDFAMKLVIREPASRKQKHKGAISASAPWFSATHTTVSPAPHPALVRATRPAHPPPGFTAPLPTVNAPSSRLHPFRSPSPFSHPETLASLTHASPQDNSNRRKVARLPRRTPKHASLSHRGVSPTTSDASPSPSPSRSFSSRTSSFSSDTSSSSSSSSSSSTPTTPVLSATSLPENALSPSVSVSGLDFPHDDDLFGDSLDGYSHLNRPPCSQDKQPFNFDILPPPPAHSHQVVP</sequence>
<dbReference type="PROSITE" id="PS50071">
    <property type="entry name" value="HOMEOBOX_2"/>
    <property type="match status" value="1"/>
</dbReference>
<dbReference type="Proteomes" id="UP000076154">
    <property type="component" value="Unassembled WGS sequence"/>
</dbReference>
<dbReference type="STRING" id="39966.A0A369K892"/>
<evidence type="ECO:0000256" key="6">
    <source>
        <dbReference type="PROSITE-ProRule" id="PRU00108"/>
    </source>
</evidence>
<dbReference type="Gene3D" id="1.10.10.60">
    <property type="entry name" value="Homeodomain-like"/>
    <property type="match status" value="1"/>
</dbReference>
<feature type="compositionally biased region" description="Low complexity" evidence="8">
    <location>
        <begin position="422"/>
        <end position="438"/>
    </location>
</feature>
<dbReference type="GO" id="GO:0000978">
    <property type="term" value="F:RNA polymerase II cis-regulatory region sequence-specific DNA binding"/>
    <property type="evidence" value="ECO:0007669"/>
    <property type="project" value="TreeGrafter"/>
</dbReference>
<evidence type="ECO:0000313" key="10">
    <source>
        <dbReference type="EMBL" id="RDB29067.1"/>
    </source>
</evidence>
<comment type="caution">
    <text evidence="10">The sequence shown here is derived from an EMBL/GenBank/DDBJ whole genome shotgun (WGS) entry which is preliminary data.</text>
</comment>
<evidence type="ECO:0000313" key="11">
    <source>
        <dbReference type="Proteomes" id="UP000076154"/>
    </source>
</evidence>
<reference evidence="10" key="1">
    <citation type="submission" date="2018-04" db="EMBL/GenBank/DDBJ databases">
        <title>Whole genome sequencing of Hypsizygus marmoreus.</title>
        <authorList>
            <person name="Choi I.-G."/>
            <person name="Min B."/>
            <person name="Kim J.-G."/>
            <person name="Kim S."/>
            <person name="Oh Y.-L."/>
            <person name="Kong W.-S."/>
            <person name="Park H."/>
            <person name="Jeong J."/>
            <person name="Song E.-S."/>
        </authorList>
    </citation>
    <scope>NUCLEOTIDE SEQUENCE [LARGE SCALE GENOMIC DNA]</scope>
    <source>
        <strain evidence="10">51987-8</strain>
    </source>
</reference>
<dbReference type="Pfam" id="PF00046">
    <property type="entry name" value="Homeodomain"/>
    <property type="match status" value="1"/>
</dbReference>
<evidence type="ECO:0000259" key="9">
    <source>
        <dbReference type="PROSITE" id="PS50071"/>
    </source>
</evidence>
<dbReference type="PANTHER" id="PTHR24340:SF41">
    <property type="entry name" value="MUSCLE-SPECIFIC HOMEOBOX PROTEIN TINMAN-RELATED"/>
    <property type="match status" value="1"/>
</dbReference>
<dbReference type="PANTHER" id="PTHR24340">
    <property type="entry name" value="HOMEOBOX PROTEIN NKX"/>
    <property type="match status" value="1"/>
</dbReference>
<dbReference type="SMART" id="SM00389">
    <property type="entry name" value="HOX"/>
    <property type="match status" value="1"/>
</dbReference>
<evidence type="ECO:0000256" key="7">
    <source>
        <dbReference type="RuleBase" id="RU000682"/>
    </source>
</evidence>
<feature type="domain" description="Homeobox" evidence="9">
    <location>
        <begin position="168"/>
        <end position="228"/>
    </location>
</feature>
<feature type="compositionally biased region" description="Polar residues" evidence="8">
    <location>
        <begin position="442"/>
        <end position="452"/>
    </location>
</feature>
<feature type="region of interest" description="Disordered" evidence="8">
    <location>
        <begin position="399"/>
        <end position="589"/>
    </location>
</feature>
<dbReference type="InterPro" id="IPR001356">
    <property type="entry name" value="HD"/>
</dbReference>
<dbReference type="SUPFAM" id="SSF46689">
    <property type="entry name" value="Homeodomain-like"/>
    <property type="match status" value="1"/>
</dbReference>
<accession>A0A369K892</accession>
<dbReference type="CDD" id="cd00086">
    <property type="entry name" value="homeodomain"/>
    <property type="match status" value="1"/>
</dbReference>
<proteinExistence type="predicted"/>
<feature type="compositionally biased region" description="Basic residues" evidence="8">
    <location>
        <begin position="455"/>
        <end position="471"/>
    </location>
</feature>
<dbReference type="InterPro" id="IPR017970">
    <property type="entry name" value="Homeobox_CS"/>
</dbReference>
<dbReference type="GO" id="GO:0030154">
    <property type="term" value="P:cell differentiation"/>
    <property type="evidence" value="ECO:0007669"/>
    <property type="project" value="TreeGrafter"/>
</dbReference>
<feature type="compositionally biased region" description="Acidic residues" evidence="8">
    <location>
        <begin position="274"/>
        <end position="283"/>
    </location>
</feature>
<dbReference type="InterPro" id="IPR009057">
    <property type="entry name" value="Homeodomain-like_sf"/>
</dbReference>
<keyword evidence="5 6" id="KW-0539">Nucleus</keyword>
<evidence type="ECO:0000256" key="5">
    <source>
        <dbReference type="ARBA" id="ARBA00023242"/>
    </source>
</evidence>
<protein>
    <submittedName>
        <fullName evidence="10">Mating-type protein A-alpha Y1</fullName>
    </submittedName>
</protein>
<keyword evidence="2" id="KW-0217">Developmental protein</keyword>
<feature type="compositionally biased region" description="Low complexity" evidence="8">
    <location>
        <begin position="476"/>
        <end position="528"/>
    </location>
</feature>
<feature type="DNA-binding region" description="Homeobox" evidence="6">
    <location>
        <begin position="170"/>
        <end position="229"/>
    </location>
</feature>
<evidence type="ECO:0000256" key="2">
    <source>
        <dbReference type="ARBA" id="ARBA00022473"/>
    </source>
</evidence>
<evidence type="ECO:0000256" key="3">
    <source>
        <dbReference type="ARBA" id="ARBA00023125"/>
    </source>
</evidence>
<evidence type="ECO:0000256" key="8">
    <source>
        <dbReference type="SAM" id="MobiDB-lite"/>
    </source>
</evidence>
<evidence type="ECO:0000256" key="4">
    <source>
        <dbReference type="ARBA" id="ARBA00023155"/>
    </source>
</evidence>
<dbReference type="InterPro" id="IPR050394">
    <property type="entry name" value="Homeobox_NK-like"/>
</dbReference>
<name>A0A369K892_HYPMA</name>
<dbReference type="AlphaFoldDB" id="A0A369K892"/>
<gene>
    <name evidence="10" type="primary">MAAY1</name>
    <name evidence="10" type="ORF">Hypma_015791</name>
</gene>
<dbReference type="EMBL" id="LUEZ02000010">
    <property type="protein sequence ID" value="RDB29067.1"/>
    <property type="molecule type" value="Genomic_DNA"/>
</dbReference>
<dbReference type="GO" id="GO:0005634">
    <property type="term" value="C:nucleus"/>
    <property type="evidence" value="ECO:0007669"/>
    <property type="project" value="UniProtKB-SubCell"/>
</dbReference>
<feature type="region of interest" description="Disordered" evidence="8">
    <location>
        <begin position="262"/>
        <end position="286"/>
    </location>
</feature>
<dbReference type="OrthoDB" id="6159439at2759"/>
<comment type="subcellular location">
    <subcellularLocation>
        <location evidence="1 6 7">Nucleus</location>
    </subcellularLocation>
</comment>
<keyword evidence="3 6" id="KW-0238">DNA-binding</keyword>
<dbReference type="InParanoid" id="A0A369K892"/>
<dbReference type="PROSITE" id="PS00027">
    <property type="entry name" value="HOMEOBOX_1"/>
    <property type="match status" value="1"/>
</dbReference>
<keyword evidence="11" id="KW-1185">Reference proteome</keyword>
<organism evidence="10 11">
    <name type="scientific">Hypsizygus marmoreus</name>
    <name type="common">White beech mushroom</name>
    <name type="synonym">Agaricus marmoreus</name>
    <dbReference type="NCBI Taxonomy" id="39966"/>
    <lineage>
        <taxon>Eukaryota</taxon>
        <taxon>Fungi</taxon>
        <taxon>Dikarya</taxon>
        <taxon>Basidiomycota</taxon>
        <taxon>Agaricomycotina</taxon>
        <taxon>Agaricomycetes</taxon>
        <taxon>Agaricomycetidae</taxon>
        <taxon>Agaricales</taxon>
        <taxon>Tricholomatineae</taxon>
        <taxon>Lyophyllaceae</taxon>
        <taxon>Hypsizygus</taxon>
    </lineage>
</organism>
<evidence type="ECO:0000256" key="1">
    <source>
        <dbReference type="ARBA" id="ARBA00004123"/>
    </source>
</evidence>
<keyword evidence="4 6" id="KW-0371">Homeobox</keyword>